<protein>
    <recommendedName>
        <fullName evidence="1">diguanylate cyclase</fullName>
        <ecNumber evidence="1">2.7.7.65</ecNumber>
    </recommendedName>
</protein>
<dbReference type="InterPro" id="IPR000160">
    <property type="entry name" value="GGDEF_dom"/>
</dbReference>
<reference evidence="7 8" key="1">
    <citation type="submission" date="2016-02" db="EMBL/GenBank/DDBJ databases">
        <title>Draft genome sequence of Thermodesulfatator sp. S606.</title>
        <authorList>
            <person name="Lai Q."/>
            <person name="Cao J."/>
            <person name="Dupont S."/>
            <person name="Shao Z."/>
            <person name="Jebbar M."/>
            <person name="Alain K."/>
        </authorList>
    </citation>
    <scope>NUCLEOTIDE SEQUENCE [LARGE SCALE GENOMIC DNA]</scope>
    <source>
        <strain evidence="7 8">S606</strain>
    </source>
</reference>
<dbReference type="EMBL" id="LSFI01000032">
    <property type="protein sequence ID" value="OAG27357.1"/>
    <property type="molecule type" value="Genomic_DNA"/>
</dbReference>
<dbReference type="Gene3D" id="1.10.3210.10">
    <property type="entry name" value="Hypothetical protein af1432"/>
    <property type="match status" value="1"/>
</dbReference>
<keyword evidence="4" id="KW-1133">Transmembrane helix</keyword>
<dbReference type="FunFam" id="3.30.70.270:FF:000001">
    <property type="entry name" value="Diguanylate cyclase domain protein"/>
    <property type="match status" value="1"/>
</dbReference>
<organism evidence="7 8">
    <name type="scientific">Thermodesulfatator autotrophicus</name>
    <dbReference type="NCBI Taxonomy" id="1795632"/>
    <lineage>
        <taxon>Bacteria</taxon>
        <taxon>Pseudomonadati</taxon>
        <taxon>Thermodesulfobacteriota</taxon>
        <taxon>Thermodesulfobacteria</taxon>
        <taxon>Thermodesulfobacteriales</taxon>
        <taxon>Thermodesulfatatoraceae</taxon>
        <taxon>Thermodesulfatator</taxon>
    </lineage>
</organism>
<dbReference type="PANTHER" id="PTHR45138:SF9">
    <property type="entry name" value="DIGUANYLATE CYCLASE DGCM-RELATED"/>
    <property type="match status" value="1"/>
</dbReference>
<dbReference type="PANTHER" id="PTHR45138">
    <property type="entry name" value="REGULATORY COMPONENTS OF SENSORY TRANSDUCTION SYSTEM"/>
    <property type="match status" value="1"/>
</dbReference>
<dbReference type="InterPro" id="IPR050469">
    <property type="entry name" value="Diguanylate_Cyclase"/>
</dbReference>
<feature type="transmembrane region" description="Helical" evidence="4">
    <location>
        <begin position="72"/>
        <end position="95"/>
    </location>
</feature>
<proteinExistence type="predicted"/>
<dbReference type="Pfam" id="PF00990">
    <property type="entry name" value="GGDEF"/>
    <property type="match status" value="1"/>
</dbReference>
<dbReference type="InterPro" id="IPR013976">
    <property type="entry name" value="HDOD"/>
</dbReference>
<dbReference type="GO" id="GO:0052621">
    <property type="term" value="F:diguanylate cyclase activity"/>
    <property type="evidence" value="ECO:0007669"/>
    <property type="project" value="UniProtKB-EC"/>
</dbReference>
<dbReference type="Proteomes" id="UP000076964">
    <property type="component" value="Unassembled WGS sequence"/>
</dbReference>
<feature type="domain" description="HDOD" evidence="6">
    <location>
        <begin position="15"/>
        <end position="207"/>
    </location>
</feature>
<evidence type="ECO:0000256" key="1">
    <source>
        <dbReference type="ARBA" id="ARBA00012528"/>
    </source>
</evidence>
<evidence type="ECO:0000313" key="7">
    <source>
        <dbReference type="EMBL" id="OAG27357.1"/>
    </source>
</evidence>
<dbReference type="EC" id="2.7.7.65" evidence="1"/>
<dbReference type="InterPro" id="IPR043128">
    <property type="entry name" value="Rev_trsase/Diguanyl_cyclase"/>
</dbReference>
<sequence length="500" mass="57489">MKILKDLSTKRELDLPSFPPLAFKLVDAVKEGSFEKLAQLIRLDPALSSKVLKIANSPFFSRGKKIESLDSAIAILGTEMLLNIALSFVLIKFFAKKDGGKFDFLHFWRRSLTAAVAASLLAEACNYSQEKLYLGGLLMDIGILVLYHLRPNDYIQVLEDKKIEGISIIEAERKVFGVTHPEVGKELVPIWNLPFYLENYIFYHHEPDKAPKNLFKEIEILYLADRISSIYYTNNTVDKYNVLLKRATDILGLSLQNIENIIDKTANKTKEIFEMFDLPKYEIIPYSLILAEANRELQRINLNYALLLQKLKEEKQRAELLAKKLKEKNRFLMEIALKDALTGLYNRHYFQKRLKEEIERYHRYKNFLSVIILDIDHFKEINDKYGHLCGDEVLKNLANILQEETRKSDILARYGGEEFIILLPFTDINGAKSLAERLRQKIAKSKFTCEKYCFSITVSFGVASIKPGQKVTITELLSAADKALYVSKKQGRNRVTAVEV</sequence>
<evidence type="ECO:0000313" key="8">
    <source>
        <dbReference type="Proteomes" id="UP000076964"/>
    </source>
</evidence>
<evidence type="ECO:0000256" key="4">
    <source>
        <dbReference type="SAM" id="Phobius"/>
    </source>
</evidence>
<feature type="coiled-coil region" evidence="3">
    <location>
        <begin position="290"/>
        <end position="335"/>
    </location>
</feature>
<keyword evidence="4" id="KW-0472">Membrane</keyword>
<keyword evidence="3" id="KW-0175">Coiled coil</keyword>
<dbReference type="InterPro" id="IPR029787">
    <property type="entry name" value="Nucleotide_cyclase"/>
</dbReference>
<dbReference type="SMART" id="SM00267">
    <property type="entry name" value="GGDEF"/>
    <property type="match status" value="1"/>
</dbReference>
<evidence type="ECO:0000256" key="3">
    <source>
        <dbReference type="SAM" id="Coils"/>
    </source>
</evidence>
<feature type="domain" description="GGDEF" evidence="5">
    <location>
        <begin position="366"/>
        <end position="500"/>
    </location>
</feature>
<keyword evidence="8" id="KW-1185">Reference proteome</keyword>
<dbReference type="PROSITE" id="PS50887">
    <property type="entry name" value="GGDEF"/>
    <property type="match status" value="1"/>
</dbReference>
<dbReference type="PROSITE" id="PS51833">
    <property type="entry name" value="HDOD"/>
    <property type="match status" value="1"/>
</dbReference>
<comment type="caution">
    <text evidence="7">The sequence shown here is derived from an EMBL/GenBank/DDBJ whole genome shotgun (WGS) entry which is preliminary data.</text>
</comment>
<dbReference type="SUPFAM" id="SSF109604">
    <property type="entry name" value="HD-domain/PDEase-like"/>
    <property type="match status" value="1"/>
</dbReference>
<accession>A0A177E5X0</accession>
<dbReference type="CDD" id="cd01949">
    <property type="entry name" value="GGDEF"/>
    <property type="match status" value="1"/>
</dbReference>
<name>A0A177E5X0_9BACT</name>
<dbReference type="SUPFAM" id="SSF55073">
    <property type="entry name" value="Nucleotide cyclase"/>
    <property type="match status" value="1"/>
</dbReference>
<evidence type="ECO:0000256" key="2">
    <source>
        <dbReference type="ARBA" id="ARBA00034247"/>
    </source>
</evidence>
<dbReference type="STRING" id="1795632.TH606_07400"/>
<dbReference type="AlphaFoldDB" id="A0A177E5X0"/>
<gene>
    <name evidence="7" type="ORF">TH606_07400</name>
</gene>
<dbReference type="Pfam" id="PF08668">
    <property type="entry name" value="HDOD"/>
    <property type="match status" value="1"/>
</dbReference>
<comment type="catalytic activity">
    <reaction evidence="2">
        <text>2 GTP = 3',3'-c-di-GMP + 2 diphosphate</text>
        <dbReference type="Rhea" id="RHEA:24898"/>
        <dbReference type="ChEBI" id="CHEBI:33019"/>
        <dbReference type="ChEBI" id="CHEBI:37565"/>
        <dbReference type="ChEBI" id="CHEBI:58805"/>
        <dbReference type="EC" id="2.7.7.65"/>
    </reaction>
</comment>
<dbReference type="Gene3D" id="3.30.70.270">
    <property type="match status" value="1"/>
</dbReference>
<dbReference type="NCBIfam" id="TIGR00254">
    <property type="entry name" value="GGDEF"/>
    <property type="match status" value="1"/>
</dbReference>
<dbReference type="OrthoDB" id="9813903at2"/>
<evidence type="ECO:0000259" key="5">
    <source>
        <dbReference type="PROSITE" id="PS50887"/>
    </source>
</evidence>
<dbReference type="RefSeq" id="WP_068542496.1">
    <property type="nucleotide sequence ID" value="NZ_LSFI01000032.1"/>
</dbReference>
<evidence type="ECO:0000259" key="6">
    <source>
        <dbReference type="PROSITE" id="PS51833"/>
    </source>
</evidence>
<keyword evidence="4" id="KW-0812">Transmembrane</keyword>